<keyword evidence="1" id="KW-1133">Transmembrane helix</keyword>
<gene>
    <name evidence="2" type="ORF">FYJ75_11755</name>
</gene>
<feature type="transmembrane region" description="Helical" evidence="1">
    <location>
        <begin position="110"/>
        <end position="130"/>
    </location>
</feature>
<keyword evidence="1" id="KW-0472">Membrane</keyword>
<comment type="caution">
    <text evidence="2">The sequence shown here is derived from an EMBL/GenBank/DDBJ whole genome shotgun (WGS) entry which is preliminary data.</text>
</comment>
<protein>
    <recommendedName>
        <fullName evidence="4">YitT family protein</fullName>
    </recommendedName>
</protein>
<dbReference type="PANTHER" id="PTHR40078">
    <property type="entry name" value="INTEGRAL MEMBRANE PROTEIN-RELATED"/>
    <property type="match status" value="1"/>
</dbReference>
<dbReference type="InterPro" id="IPR038750">
    <property type="entry name" value="YczE/YyaS-like"/>
</dbReference>
<dbReference type="Proteomes" id="UP000474024">
    <property type="component" value="Unassembled WGS sequence"/>
</dbReference>
<dbReference type="RefSeq" id="WP_154430641.1">
    <property type="nucleotide sequence ID" value="NZ_VUNI01000023.1"/>
</dbReference>
<feature type="transmembrane region" description="Helical" evidence="1">
    <location>
        <begin position="163"/>
        <end position="182"/>
    </location>
</feature>
<evidence type="ECO:0000256" key="1">
    <source>
        <dbReference type="SAM" id="Phobius"/>
    </source>
</evidence>
<accession>A0A6L5YU58</accession>
<sequence>MKNINLFQLTKRIIVFLAGLLIIQTGVAIFIQTSIGADPFTIFTTGIARLLHMNVGNANLFLSIIFTLVIVVVFREWKQINIGTVMALAFAGVCINLMNRVIMPLSLGSFPVPVRLLFVVISCILIAVGFSMEKACDLGVAPNDLFILIFTDKTRIEYRFVRIGIDITFLTVGFLLCGVNTFGSTLGFGTVLNALIQGPLIQFFMEHIEKAIRPVIAYDNSKEAEKEAF</sequence>
<dbReference type="Pfam" id="PF19700">
    <property type="entry name" value="DUF6198"/>
    <property type="match status" value="1"/>
</dbReference>
<dbReference type="PANTHER" id="PTHR40078:SF1">
    <property type="entry name" value="INTEGRAL MEMBRANE PROTEIN"/>
    <property type="match status" value="1"/>
</dbReference>
<reference evidence="2 3" key="1">
    <citation type="submission" date="2019-08" db="EMBL/GenBank/DDBJ databases">
        <title>In-depth cultivation of the pig gut microbiome towards novel bacterial diversity and tailored functional studies.</title>
        <authorList>
            <person name="Wylensek D."/>
            <person name="Hitch T.C.A."/>
            <person name="Clavel T."/>
        </authorList>
    </citation>
    <scope>NUCLEOTIDE SEQUENCE [LARGE SCALE GENOMIC DNA]</scope>
    <source>
        <strain evidence="2 3">MUC/MUC-530-WT-4D</strain>
    </source>
</reference>
<keyword evidence="3" id="KW-1185">Reference proteome</keyword>
<organism evidence="2 3">
    <name type="scientific">Roseburia porci</name>
    <dbReference type="NCBI Taxonomy" id="2605790"/>
    <lineage>
        <taxon>Bacteria</taxon>
        <taxon>Bacillati</taxon>
        <taxon>Bacillota</taxon>
        <taxon>Clostridia</taxon>
        <taxon>Lachnospirales</taxon>
        <taxon>Lachnospiraceae</taxon>
        <taxon>Roseburia</taxon>
    </lineage>
</organism>
<dbReference type="AlphaFoldDB" id="A0A6L5YU58"/>
<dbReference type="EMBL" id="VUNI01000023">
    <property type="protein sequence ID" value="MST75677.1"/>
    <property type="molecule type" value="Genomic_DNA"/>
</dbReference>
<name>A0A6L5YU58_9FIRM</name>
<feature type="transmembrane region" description="Helical" evidence="1">
    <location>
        <begin position="12"/>
        <end position="35"/>
    </location>
</feature>
<proteinExistence type="predicted"/>
<evidence type="ECO:0000313" key="2">
    <source>
        <dbReference type="EMBL" id="MST75677.1"/>
    </source>
</evidence>
<evidence type="ECO:0000313" key="3">
    <source>
        <dbReference type="Proteomes" id="UP000474024"/>
    </source>
</evidence>
<keyword evidence="1" id="KW-0812">Transmembrane</keyword>
<evidence type="ECO:0008006" key="4">
    <source>
        <dbReference type="Google" id="ProtNLM"/>
    </source>
</evidence>
<feature type="transmembrane region" description="Helical" evidence="1">
    <location>
        <begin position="55"/>
        <end position="73"/>
    </location>
</feature>
<feature type="transmembrane region" description="Helical" evidence="1">
    <location>
        <begin position="80"/>
        <end position="98"/>
    </location>
</feature>